<feature type="domain" description="TonB-dependent receptor plug" evidence="11">
    <location>
        <begin position="188"/>
        <end position="293"/>
    </location>
</feature>
<name>A0A385SWH2_9BACT</name>
<dbReference type="EMBL" id="CP032382">
    <property type="protein sequence ID" value="AYB34631.1"/>
    <property type="molecule type" value="Genomic_DNA"/>
</dbReference>
<keyword evidence="2 8" id="KW-0813">Transport</keyword>
<keyword evidence="13" id="KW-1185">Reference proteome</keyword>
<dbReference type="InterPro" id="IPR037066">
    <property type="entry name" value="Plug_dom_sf"/>
</dbReference>
<dbReference type="InterPro" id="IPR036942">
    <property type="entry name" value="Beta-barrel_TonB_sf"/>
</dbReference>
<feature type="domain" description="TonB-dependent receptor-like beta-barrel" evidence="10">
    <location>
        <begin position="477"/>
        <end position="1025"/>
    </location>
</feature>
<dbReference type="GO" id="GO:0009279">
    <property type="term" value="C:cell outer membrane"/>
    <property type="evidence" value="ECO:0007669"/>
    <property type="project" value="UniProtKB-SubCell"/>
</dbReference>
<evidence type="ECO:0000256" key="3">
    <source>
        <dbReference type="ARBA" id="ARBA00022452"/>
    </source>
</evidence>
<evidence type="ECO:0000259" key="10">
    <source>
        <dbReference type="Pfam" id="PF00593"/>
    </source>
</evidence>
<evidence type="ECO:0000256" key="7">
    <source>
        <dbReference type="ARBA" id="ARBA00023237"/>
    </source>
</evidence>
<dbReference type="Gene3D" id="2.40.170.20">
    <property type="entry name" value="TonB-dependent receptor, beta-barrel domain"/>
    <property type="match status" value="1"/>
</dbReference>
<protein>
    <submittedName>
        <fullName evidence="12">SusC/RagA family TonB-linked outer membrane protein</fullName>
    </submittedName>
</protein>
<reference evidence="13" key="1">
    <citation type="submission" date="2018-09" db="EMBL/GenBank/DDBJ databases">
        <title>Chryseolinea sp. KIS68-18 isolated from soil.</title>
        <authorList>
            <person name="Weon H.-Y."/>
            <person name="Kwon S.-W."/>
            <person name="Lee S.A."/>
        </authorList>
    </citation>
    <scope>NUCLEOTIDE SEQUENCE [LARGE SCALE GENOMIC DNA]</scope>
    <source>
        <strain evidence="13">KIS68-18</strain>
    </source>
</reference>
<evidence type="ECO:0000313" key="13">
    <source>
        <dbReference type="Proteomes" id="UP000266183"/>
    </source>
</evidence>
<evidence type="ECO:0000256" key="5">
    <source>
        <dbReference type="ARBA" id="ARBA00023077"/>
    </source>
</evidence>
<evidence type="ECO:0000256" key="9">
    <source>
        <dbReference type="RuleBase" id="RU003357"/>
    </source>
</evidence>
<keyword evidence="3 8" id="KW-1134">Transmembrane beta strand</keyword>
<dbReference type="PROSITE" id="PS52016">
    <property type="entry name" value="TONB_DEPENDENT_REC_3"/>
    <property type="match status" value="1"/>
</dbReference>
<evidence type="ECO:0000313" key="12">
    <source>
        <dbReference type="EMBL" id="AYB34631.1"/>
    </source>
</evidence>
<dbReference type="InterPro" id="IPR023997">
    <property type="entry name" value="TonB-dep_OMP_SusC/RagA_CS"/>
</dbReference>
<keyword evidence="6 8" id="KW-0472">Membrane</keyword>
<dbReference type="Gene3D" id="2.170.130.10">
    <property type="entry name" value="TonB-dependent receptor, plug domain"/>
    <property type="match status" value="1"/>
</dbReference>
<evidence type="ECO:0000259" key="11">
    <source>
        <dbReference type="Pfam" id="PF07715"/>
    </source>
</evidence>
<dbReference type="SUPFAM" id="SSF56935">
    <property type="entry name" value="Porins"/>
    <property type="match status" value="1"/>
</dbReference>
<evidence type="ECO:0000256" key="6">
    <source>
        <dbReference type="ARBA" id="ARBA00023136"/>
    </source>
</evidence>
<gene>
    <name evidence="12" type="ORF">D4L85_30400</name>
</gene>
<dbReference type="Gene3D" id="2.60.40.1120">
    <property type="entry name" value="Carboxypeptidase-like, regulatory domain"/>
    <property type="match status" value="1"/>
</dbReference>
<dbReference type="KEGG" id="chk:D4L85_30400"/>
<dbReference type="InterPro" id="IPR008969">
    <property type="entry name" value="CarboxyPept-like_regulatory"/>
</dbReference>
<dbReference type="InterPro" id="IPR039426">
    <property type="entry name" value="TonB-dep_rcpt-like"/>
</dbReference>
<dbReference type="SUPFAM" id="SSF49464">
    <property type="entry name" value="Carboxypeptidase regulatory domain-like"/>
    <property type="match status" value="1"/>
</dbReference>
<keyword evidence="5 9" id="KW-0798">TonB box</keyword>
<evidence type="ECO:0000256" key="2">
    <source>
        <dbReference type="ARBA" id="ARBA00022448"/>
    </source>
</evidence>
<keyword evidence="7 8" id="KW-0998">Cell outer membrane</keyword>
<dbReference type="Pfam" id="PF00593">
    <property type="entry name" value="TonB_dep_Rec_b-barrel"/>
    <property type="match status" value="1"/>
</dbReference>
<evidence type="ECO:0000256" key="4">
    <source>
        <dbReference type="ARBA" id="ARBA00022692"/>
    </source>
</evidence>
<evidence type="ECO:0000256" key="1">
    <source>
        <dbReference type="ARBA" id="ARBA00004571"/>
    </source>
</evidence>
<dbReference type="InterPro" id="IPR000531">
    <property type="entry name" value="Beta-barrel_TonB"/>
</dbReference>
<accession>A0A385SWH2</accession>
<comment type="subcellular location">
    <subcellularLocation>
        <location evidence="1 8">Cell outer membrane</location>
        <topology evidence="1 8">Multi-pass membrane protein</topology>
    </subcellularLocation>
</comment>
<comment type="similarity">
    <text evidence="8 9">Belongs to the TonB-dependent receptor family.</text>
</comment>
<sequence length="1068" mass="117824">MRPIFPHTLAGCRTLTNSSMLIARVFSRAFGHEVDKFVLHEDNLWKNTCRVFVYFHPVKIFKSQSPLYMRKILTKHVMITLALCLAMLSCQHAFAQISVSGKVTSNDKEALPGVNVLVKGTSQGTTTDANGDYKLIVPSAESVLMFSFVGYLTEEVTVGTQTNVEVMMMPDLVSLQEVVVIGYGTQKKGEVTSAVASVKEKDFTAGAMRDASELIKGKVAGLTITNGSGDPSAGPNISLRGVATLQGSAAPLILINGVPGDFNTVSPSDIVSIDVLKDASAAAIYGTRGANGVILITTRSGDKAKTPTLTYSHYSAVSTMARKADFLTASEYQKYAQEFTFRNDFVGEANANGGVTDTDWLGEITRKAYMQSHNLALQGGGANSNYAASVNYIGQDGVFEGSYNKELRISLDVSQYLFNDKLKLSANLLRGAQDIGALGDGGSFNALIYRNALIRNPLLSMQDDEGKWIETDRLQYINPVGLVRETSGKITNNWTRLTSNTTLELVDGWQTNLMLATEIRNNYRGYAETKEHYNSVKGPRRNGFASRGDDQIKTNYLELTSKYSKTVDQHSFAVLAGYSYQYNVNQGGYANNFDFPTNAYSYNNLSAGNAMRLGTARMDSYKNDNTLIGFFGRVNYGFGDRFNLLASVRREGSSKFGQNNKWGTFPAVSGGWTLSNEDFLRGSSVVSFLKIRAGYGVTGVIPRDSYLSKPLLTYEGVSVLDDGKWINGLVASSNANPDLRWEKSGELNIGLDFAILKDKISGSVDVYSKRTKDMLWDYSVPQPPNLYSTTLANVGEMLNKGIEVLIKTTPVKSAAFEWNSNVTFSHNKNELVSLSNDLYKIEGDYINEYGISEPISMASHRLEPGKPLGNFWGLKSVDITDDGMWVIELPDGTRQTMTSNSMATDKNSQVLGNGIPKYRAGWINTMRYKNFDLSVVLSGAFGYQIMNQQRMFYENPNINYNVLSSAMDNVYGKRRLGYLNQAFVSYYIENGDYVKVENATLGYNVDVSKVKFMRALRIYVSGSNLATITGYKGIDPEITRNDIRMQGIDNRDKFPTVRTYTIGVNVNF</sequence>
<organism evidence="12 13">
    <name type="scientific">Chryseolinea soli</name>
    <dbReference type="NCBI Taxonomy" id="2321403"/>
    <lineage>
        <taxon>Bacteria</taxon>
        <taxon>Pseudomonadati</taxon>
        <taxon>Bacteroidota</taxon>
        <taxon>Cytophagia</taxon>
        <taxon>Cytophagales</taxon>
        <taxon>Fulvivirgaceae</taxon>
        <taxon>Chryseolinea</taxon>
    </lineage>
</organism>
<dbReference type="InterPro" id="IPR012910">
    <property type="entry name" value="Plug_dom"/>
</dbReference>
<dbReference type="InterPro" id="IPR023996">
    <property type="entry name" value="TonB-dep_OMP_SusC/RagA"/>
</dbReference>
<dbReference type="NCBIfam" id="TIGR04057">
    <property type="entry name" value="SusC_RagA_signa"/>
    <property type="match status" value="1"/>
</dbReference>
<dbReference type="Pfam" id="PF13715">
    <property type="entry name" value="CarbopepD_reg_2"/>
    <property type="match status" value="1"/>
</dbReference>
<proteinExistence type="inferred from homology"/>
<dbReference type="AlphaFoldDB" id="A0A385SWH2"/>
<dbReference type="Pfam" id="PF07715">
    <property type="entry name" value="Plug"/>
    <property type="match status" value="1"/>
</dbReference>
<dbReference type="NCBIfam" id="TIGR04056">
    <property type="entry name" value="OMP_RagA_SusC"/>
    <property type="match status" value="1"/>
</dbReference>
<evidence type="ECO:0000256" key="8">
    <source>
        <dbReference type="PROSITE-ProRule" id="PRU01360"/>
    </source>
</evidence>
<dbReference type="Proteomes" id="UP000266183">
    <property type="component" value="Chromosome"/>
</dbReference>
<keyword evidence="4 8" id="KW-0812">Transmembrane</keyword>